<protein>
    <submittedName>
        <fullName evidence="1">Uncharacterized protein</fullName>
    </submittedName>
</protein>
<keyword evidence="2" id="KW-1185">Reference proteome</keyword>
<dbReference type="Proteomes" id="UP001515480">
    <property type="component" value="Unassembled WGS sequence"/>
</dbReference>
<reference evidence="1 2" key="1">
    <citation type="journal article" date="2024" name="Science">
        <title>Giant polyketide synthase enzymes in the biosynthesis of giant marine polyether toxins.</title>
        <authorList>
            <person name="Fallon T.R."/>
            <person name="Shende V.V."/>
            <person name="Wierzbicki I.H."/>
            <person name="Pendleton A.L."/>
            <person name="Watervoot N.F."/>
            <person name="Auber R.P."/>
            <person name="Gonzalez D.J."/>
            <person name="Wisecaver J.H."/>
            <person name="Moore B.S."/>
        </authorList>
    </citation>
    <scope>NUCLEOTIDE SEQUENCE [LARGE SCALE GENOMIC DNA]</scope>
    <source>
        <strain evidence="1 2">12B1</strain>
    </source>
</reference>
<dbReference type="EMBL" id="JBGBPQ010000006">
    <property type="protein sequence ID" value="KAL1523090.1"/>
    <property type="molecule type" value="Genomic_DNA"/>
</dbReference>
<proteinExistence type="predicted"/>
<name>A0AB34JQ62_PRYPA</name>
<sequence length="130" mass="14985">MPRVMNICTRPSSKIAVRFSKQMNVEWRDRMADFVQTTWLARQSPALREVLAHRENTLGYAQAHPFWCTEYTDDFWDVTPETTLTAQGAFIRALDPRWLRRHINVGESIGAAVNRVWPLCPASLGRAELL</sequence>
<accession>A0AB34JQ62</accession>
<organism evidence="1 2">
    <name type="scientific">Prymnesium parvum</name>
    <name type="common">Toxic golden alga</name>
    <dbReference type="NCBI Taxonomy" id="97485"/>
    <lineage>
        <taxon>Eukaryota</taxon>
        <taxon>Haptista</taxon>
        <taxon>Haptophyta</taxon>
        <taxon>Prymnesiophyceae</taxon>
        <taxon>Prymnesiales</taxon>
        <taxon>Prymnesiaceae</taxon>
        <taxon>Prymnesium</taxon>
    </lineage>
</organism>
<dbReference type="AlphaFoldDB" id="A0AB34JQ62"/>
<comment type="caution">
    <text evidence="1">The sequence shown here is derived from an EMBL/GenBank/DDBJ whole genome shotgun (WGS) entry which is preliminary data.</text>
</comment>
<evidence type="ECO:0000313" key="2">
    <source>
        <dbReference type="Proteomes" id="UP001515480"/>
    </source>
</evidence>
<gene>
    <name evidence="1" type="ORF">AB1Y20_018050</name>
</gene>
<evidence type="ECO:0000313" key="1">
    <source>
        <dbReference type="EMBL" id="KAL1523090.1"/>
    </source>
</evidence>